<proteinExistence type="predicted"/>
<feature type="chain" id="PRO_5039334432" evidence="1">
    <location>
        <begin position="22"/>
        <end position="101"/>
    </location>
</feature>
<organism evidence="2 3">
    <name type="scientific">Microbacterium mitrae</name>
    <dbReference type="NCBI Taxonomy" id="664640"/>
    <lineage>
        <taxon>Bacteria</taxon>
        <taxon>Bacillati</taxon>
        <taxon>Actinomycetota</taxon>
        <taxon>Actinomycetes</taxon>
        <taxon>Micrococcales</taxon>
        <taxon>Microbacteriaceae</taxon>
        <taxon>Microbacterium</taxon>
    </lineage>
</organism>
<keyword evidence="3" id="KW-1185">Reference proteome</keyword>
<sequence>MTNSRPLLAAATLAVAAIALAGCSGTASQAPATSSAAPTGEITLIQPVFDTLRRWGAGSAFIASRALIDRVQLLPPATIAAPVGAALLGDAAMPAAVFATA</sequence>
<dbReference type="PROSITE" id="PS51318">
    <property type="entry name" value="TAT"/>
    <property type="match status" value="1"/>
</dbReference>
<protein>
    <submittedName>
        <fullName evidence="2">Uncharacterized protein</fullName>
    </submittedName>
</protein>
<evidence type="ECO:0000313" key="2">
    <source>
        <dbReference type="EMBL" id="TXK04055.1"/>
    </source>
</evidence>
<name>A0A5C8HLE0_9MICO</name>
<dbReference type="RefSeq" id="WP_147826111.1">
    <property type="nucleotide sequence ID" value="NZ_BAAARG010000003.1"/>
</dbReference>
<dbReference type="PROSITE" id="PS51257">
    <property type="entry name" value="PROKAR_LIPOPROTEIN"/>
    <property type="match status" value="1"/>
</dbReference>
<evidence type="ECO:0000256" key="1">
    <source>
        <dbReference type="SAM" id="SignalP"/>
    </source>
</evidence>
<reference evidence="2 3" key="1">
    <citation type="submission" date="2019-08" db="EMBL/GenBank/DDBJ databases">
        <authorList>
            <person name="Dong K."/>
        </authorList>
    </citation>
    <scope>NUCLEOTIDE SEQUENCE [LARGE SCALE GENOMIC DNA]</scope>
    <source>
        <strain evidence="2 3">M4-8</strain>
    </source>
</reference>
<dbReference type="InterPro" id="IPR006311">
    <property type="entry name" value="TAT_signal"/>
</dbReference>
<dbReference type="EMBL" id="VRSW01000003">
    <property type="protein sequence ID" value="TXK04055.1"/>
    <property type="molecule type" value="Genomic_DNA"/>
</dbReference>
<keyword evidence="1" id="KW-0732">Signal</keyword>
<evidence type="ECO:0000313" key="3">
    <source>
        <dbReference type="Proteomes" id="UP000321196"/>
    </source>
</evidence>
<gene>
    <name evidence="2" type="ORF">FVP60_09805</name>
</gene>
<feature type="signal peptide" evidence="1">
    <location>
        <begin position="1"/>
        <end position="21"/>
    </location>
</feature>
<dbReference type="AlphaFoldDB" id="A0A5C8HLE0"/>
<dbReference type="Proteomes" id="UP000321196">
    <property type="component" value="Unassembled WGS sequence"/>
</dbReference>
<accession>A0A5C8HLE0</accession>
<comment type="caution">
    <text evidence="2">The sequence shown here is derived from an EMBL/GenBank/DDBJ whole genome shotgun (WGS) entry which is preliminary data.</text>
</comment>